<sequence>MSYMWDEFNIKTFPAETAVFRNGVFCPELSTIVGCDINRKYARPVHIIYVGEIAGNCRLDVNINVDNQNVFIDVRVKNKLPAFFNIFIKNAGKNSECRGHILMENYNDLKYECMATHVGDDTTILVKNKLVAGRNTKSKLSAVAIIEKNSKNAISDIGFSAMADKTARIEFTPAQRILSIPNSAEHSASIYRPSSPQIQYLRMAGLSGAEVDTALGAAFMNDFSLF</sequence>
<organism evidence="1 2">
    <name type="scientific">Candidatus Enterousia avistercoris</name>
    <dbReference type="NCBI Taxonomy" id="2840788"/>
    <lineage>
        <taxon>Bacteria</taxon>
        <taxon>Pseudomonadati</taxon>
        <taxon>Pseudomonadota</taxon>
        <taxon>Alphaproteobacteria</taxon>
        <taxon>Candidatus Enterousia</taxon>
    </lineage>
</organism>
<dbReference type="EMBL" id="JADINC010000071">
    <property type="protein sequence ID" value="MBO8425654.1"/>
    <property type="molecule type" value="Genomic_DNA"/>
</dbReference>
<reference evidence="1" key="2">
    <citation type="journal article" date="2021" name="PeerJ">
        <title>Extensive microbial diversity within the chicken gut microbiome revealed by metagenomics and culture.</title>
        <authorList>
            <person name="Gilroy R."/>
            <person name="Ravi A."/>
            <person name="Getino M."/>
            <person name="Pursley I."/>
            <person name="Horton D.L."/>
            <person name="Alikhan N.F."/>
            <person name="Baker D."/>
            <person name="Gharbi K."/>
            <person name="Hall N."/>
            <person name="Watson M."/>
            <person name="Adriaenssens E.M."/>
            <person name="Foster-Nyarko E."/>
            <person name="Jarju S."/>
            <person name="Secka A."/>
            <person name="Antonio M."/>
            <person name="Oren A."/>
            <person name="Chaudhuri R.R."/>
            <person name="La Ragione R."/>
            <person name="Hildebrand F."/>
            <person name="Pallen M.J."/>
        </authorList>
    </citation>
    <scope>NUCLEOTIDE SEQUENCE</scope>
    <source>
        <strain evidence="1">8207</strain>
    </source>
</reference>
<gene>
    <name evidence="1" type="ORF">IAC69_04225</name>
</gene>
<accession>A0A9D9DI24</accession>
<protein>
    <submittedName>
        <fullName evidence="1">SufD family Fe-S cluster assembly protein</fullName>
    </submittedName>
</protein>
<dbReference type="Proteomes" id="UP000823630">
    <property type="component" value="Unassembled WGS sequence"/>
</dbReference>
<dbReference type="SUPFAM" id="SSF101960">
    <property type="entry name" value="Stabilizer of iron transporter SufD"/>
    <property type="match status" value="1"/>
</dbReference>
<comment type="caution">
    <text evidence="1">The sequence shown here is derived from an EMBL/GenBank/DDBJ whole genome shotgun (WGS) entry which is preliminary data.</text>
</comment>
<evidence type="ECO:0000313" key="2">
    <source>
        <dbReference type="Proteomes" id="UP000823630"/>
    </source>
</evidence>
<dbReference type="InterPro" id="IPR037284">
    <property type="entry name" value="SUF_FeS_clus_asmbl_SufBD_sf"/>
</dbReference>
<evidence type="ECO:0000313" key="1">
    <source>
        <dbReference type="EMBL" id="MBO8425654.1"/>
    </source>
</evidence>
<reference evidence="1" key="1">
    <citation type="submission" date="2020-10" db="EMBL/GenBank/DDBJ databases">
        <authorList>
            <person name="Gilroy R."/>
        </authorList>
    </citation>
    <scope>NUCLEOTIDE SEQUENCE</scope>
    <source>
        <strain evidence="1">8207</strain>
    </source>
</reference>
<dbReference type="AlphaFoldDB" id="A0A9D9DI24"/>
<proteinExistence type="predicted"/>
<name>A0A9D9DI24_9PROT</name>